<organism evidence="2 3">
    <name type="scientific">Ottowia thiooxydans</name>
    <dbReference type="NCBI Taxonomy" id="219182"/>
    <lineage>
        <taxon>Bacteria</taxon>
        <taxon>Pseudomonadati</taxon>
        <taxon>Pseudomonadota</taxon>
        <taxon>Betaproteobacteria</taxon>
        <taxon>Burkholderiales</taxon>
        <taxon>Comamonadaceae</taxon>
        <taxon>Ottowia</taxon>
    </lineage>
</organism>
<dbReference type="RefSeq" id="WP_354442805.1">
    <property type="nucleotide sequence ID" value="NZ_JBEPSH010000003.1"/>
</dbReference>
<proteinExistence type="predicted"/>
<dbReference type="EMBL" id="JBEPSH010000003">
    <property type="protein sequence ID" value="MET4576742.1"/>
    <property type="molecule type" value="Genomic_DNA"/>
</dbReference>
<evidence type="ECO:0000313" key="3">
    <source>
        <dbReference type="Proteomes" id="UP001549320"/>
    </source>
</evidence>
<sequence>MTAVTKPLPDLRASAYLRMSSDKQELSLSTQLEAIRSYAFKNGLTLIKIYQDTAKSGLRIENRDGMKELLRDVLEVPPPFEVVLVYDVSRWGRFQDIDAAAYYEYTCRMNGVRVVYVQEPFGSDIDPLTALLKTLKRAMAAEYARELGVKTRAGQDRAIQLGFQMGSLPPLGLRRVAIDRWGNRRPLAPFQRKGLQNERIAWVLGPESEVKLVNRIFELYAAEGGTIKKTARTLQEEGVLTPSGNQFRAPVVDRLLRCEAFAGNFVWGRAHHAAGKAIRKRPATRAEGVIERVVQKELWDRVQRKLWKRRRQQSDKEELLEILRAKLAQDPNVNTLDLEAIGIRSRKAYTNAFGSVAKALELAGRDSRAARSLHEKRKVVGRNVGNQLGKDIAALIASEGIACHIHTRSRVLIIESRCRLRIQLIWPRSPLLTKRWQFPKKSRFPAADWVLLAQMQEDKTALQFFLFTMEESRNAPSWLGEAPPPPLIALRSASELKCAIIAATQRSIHSQVD</sequence>
<dbReference type="SUPFAM" id="SSF53041">
    <property type="entry name" value="Resolvase-like"/>
    <property type="match status" value="1"/>
</dbReference>
<dbReference type="InterPro" id="IPR038109">
    <property type="entry name" value="DNA_bind_recomb_sf"/>
</dbReference>
<evidence type="ECO:0000313" key="2">
    <source>
        <dbReference type="EMBL" id="MET4576742.1"/>
    </source>
</evidence>
<dbReference type="Gene3D" id="3.90.1750.20">
    <property type="entry name" value="Putative Large Serine Recombinase, Chain B, Domain 2"/>
    <property type="match status" value="1"/>
</dbReference>
<dbReference type="InterPro" id="IPR050639">
    <property type="entry name" value="SSR_resolvase"/>
</dbReference>
<gene>
    <name evidence="2" type="ORF">ABIE13_001851</name>
</gene>
<protein>
    <submittedName>
        <fullName evidence="2">DNA invertase Pin-like site-specific DNA recombinase</fullName>
    </submittedName>
</protein>
<dbReference type="SMART" id="SM00857">
    <property type="entry name" value="Resolvase"/>
    <property type="match status" value="1"/>
</dbReference>
<dbReference type="InterPro" id="IPR011109">
    <property type="entry name" value="DNA_bind_recombinase_dom"/>
</dbReference>
<accession>A0ABV2Q752</accession>
<feature type="domain" description="Resolvase/invertase-type recombinase catalytic" evidence="1">
    <location>
        <begin position="12"/>
        <end position="162"/>
    </location>
</feature>
<dbReference type="InterPro" id="IPR036162">
    <property type="entry name" value="Resolvase-like_N_sf"/>
</dbReference>
<evidence type="ECO:0000259" key="1">
    <source>
        <dbReference type="PROSITE" id="PS51736"/>
    </source>
</evidence>
<dbReference type="Pfam" id="PF00239">
    <property type="entry name" value="Resolvase"/>
    <property type="match status" value="1"/>
</dbReference>
<dbReference type="PANTHER" id="PTHR30461:SF23">
    <property type="entry name" value="DNA RECOMBINASE-RELATED"/>
    <property type="match status" value="1"/>
</dbReference>
<reference evidence="2 3" key="1">
    <citation type="submission" date="2024-06" db="EMBL/GenBank/DDBJ databases">
        <title>Sorghum-associated microbial communities from plants grown in Nebraska, USA.</title>
        <authorList>
            <person name="Schachtman D."/>
        </authorList>
    </citation>
    <scope>NUCLEOTIDE SEQUENCE [LARGE SCALE GENOMIC DNA]</scope>
    <source>
        <strain evidence="2 3">2709</strain>
    </source>
</reference>
<dbReference type="InterPro" id="IPR006119">
    <property type="entry name" value="Resolv_N"/>
</dbReference>
<dbReference type="Proteomes" id="UP001549320">
    <property type="component" value="Unassembled WGS sequence"/>
</dbReference>
<comment type="caution">
    <text evidence="2">The sequence shown here is derived from an EMBL/GenBank/DDBJ whole genome shotgun (WGS) entry which is preliminary data.</text>
</comment>
<dbReference type="CDD" id="cd00338">
    <property type="entry name" value="Ser_Recombinase"/>
    <property type="match status" value="1"/>
</dbReference>
<dbReference type="Pfam" id="PF07508">
    <property type="entry name" value="Recombinase"/>
    <property type="match status" value="1"/>
</dbReference>
<keyword evidence="3" id="KW-1185">Reference proteome</keyword>
<dbReference type="PANTHER" id="PTHR30461">
    <property type="entry name" value="DNA-INVERTASE FROM LAMBDOID PROPHAGE"/>
    <property type="match status" value="1"/>
</dbReference>
<dbReference type="PROSITE" id="PS51736">
    <property type="entry name" value="RECOMBINASES_3"/>
    <property type="match status" value="1"/>
</dbReference>
<dbReference type="Gene3D" id="3.40.50.1390">
    <property type="entry name" value="Resolvase, N-terminal catalytic domain"/>
    <property type="match status" value="1"/>
</dbReference>
<name>A0ABV2Q752_9BURK</name>